<sequence length="362" mass="40213">MASTAAKENESTPKPQSKSSASTPPRRPLLTHLNADTTWLLSLPIPYSKLTNNRLYKHILIDPWLRGGQSDVAWYFSQQWHATPSACQSIGDVERIIQAIEATAAEDPPGLVDGELISLKQDSHAPDKIGNYIDAVIVSHEFTDHMHKDTLMELPPQVPVFASTKAAYIIRSWKRFDTVLEIPRFEGDWRKSSISPLPEWVGISRVAYAGADMLYYHSAVMIAFSSGGEEGEAVLYTPHGISPADVAPVAEAKPKLRTLALLHGLQDINLGAQLNMGAHNGLKVQRLLRARYWIGTHDEVKNGGGIVSWFLNRKMISLQEAIEREKVEREADGRGSMKGTEFDSLADLRFREVENGQLVILE</sequence>
<proteinExistence type="predicted"/>
<evidence type="ECO:0000313" key="2">
    <source>
        <dbReference type="EMBL" id="TVY86591.1"/>
    </source>
</evidence>
<name>A0A559M0U9_9HELO</name>
<dbReference type="InterPro" id="IPR036866">
    <property type="entry name" value="RibonucZ/Hydroxyglut_hydro"/>
</dbReference>
<dbReference type="Proteomes" id="UP000315522">
    <property type="component" value="Unassembled WGS sequence"/>
</dbReference>
<reference evidence="2 3" key="1">
    <citation type="submission" date="2018-05" db="EMBL/GenBank/DDBJ databases">
        <title>Genome sequencing and assembly of the regulated plant pathogen Lachnellula willkommii and related sister species for the development of diagnostic species identification markers.</title>
        <authorList>
            <person name="Giroux E."/>
            <person name="Bilodeau G."/>
        </authorList>
    </citation>
    <scope>NUCLEOTIDE SEQUENCE [LARGE SCALE GENOMIC DNA]</scope>
    <source>
        <strain evidence="2 3">CBS 172.35</strain>
    </source>
</reference>
<feature type="region of interest" description="Disordered" evidence="1">
    <location>
        <begin position="1"/>
        <end position="28"/>
    </location>
</feature>
<dbReference type="Gene3D" id="3.60.15.10">
    <property type="entry name" value="Ribonuclease Z/Hydroxyacylglutathione hydrolase-like"/>
    <property type="match status" value="1"/>
</dbReference>
<dbReference type="PANTHER" id="PTHR36142:SF2">
    <property type="entry name" value="METALLO-HYDROLASE_OXIDOREDUCTASE SUPERFAMILY PROTEIN"/>
    <property type="match status" value="1"/>
</dbReference>
<dbReference type="EMBL" id="QGML01003316">
    <property type="protein sequence ID" value="TVY86591.1"/>
    <property type="molecule type" value="Genomic_DNA"/>
</dbReference>
<keyword evidence="3" id="KW-1185">Reference proteome</keyword>
<organism evidence="2 3">
    <name type="scientific">Lachnellula willkommii</name>
    <dbReference type="NCBI Taxonomy" id="215461"/>
    <lineage>
        <taxon>Eukaryota</taxon>
        <taxon>Fungi</taxon>
        <taxon>Dikarya</taxon>
        <taxon>Ascomycota</taxon>
        <taxon>Pezizomycotina</taxon>
        <taxon>Leotiomycetes</taxon>
        <taxon>Helotiales</taxon>
        <taxon>Lachnaceae</taxon>
        <taxon>Lachnellula</taxon>
    </lineage>
</organism>
<evidence type="ECO:0000256" key="1">
    <source>
        <dbReference type="SAM" id="MobiDB-lite"/>
    </source>
</evidence>
<dbReference type="PANTHER" id="PTHR36142">
    <property type="entry name" value="METALLO-HYDROLASE/OXIDOREDUCTASE SUPERFAMILY PROTEIN"/>
    <property type="match status" value="1"/>
</dbReference>
<comment type="caution">
    <text evidence="2">The sequence shown here is derived from an EMBL/GenBank/DDBJ whole genome shotgun (WGS) entry which is preliminary data.</text>
</comment>
<feature type="compositionally biased region" description="Polar residues" evidence="1">
    <location>
        <begin position="12"/>
        <end position="23"/>
    </location>
</feature>
<evidence type="ECO:0008006" key="4">
    <source>
        <dbReference type="Google" id="ProtNLM"/>
    </source>
</evidence>
<accession>A0A559M0U9</accession>
<dbReference type="AlphaFoldDB" id="A0A559M0U9"/>
<gene>
    <name evidence="2" type="ORF">LAWI1_G006886</name>
</gene>
<evidence type="ECO:0000313" key="3">
    <source>
        <dbReference type="Proteomes" id="UP000315522"/>
    </source>
</evidence>
<protein>
    <recommendedName>
        <fullName evidence="4">N-acyl-phosphatidylethanolamine-hydrolyzing phospholipase D</fullName>
    </recommendedName>
</protein>